<gene>
    <name evidence="1" type="ORF">GL286_13570</name>
</gene>
<dbReference type="OrthoDB" id="7846553at2"/>
<proteinExistence type="predicted"/>
<name>A0A6L6JB66_9RHOB</name>
<evidence type="ECO:0000313" key="2">
    <source>
        <dbReference type="Proteomes" id="UP000478183"/>
    </source>
</evidence>
<dbReference type="RefSeq" id="WP_155096116.1">
    <property type="nucleotide sequence ID" value="NZ_WMIE01000008.1"/>
</dbReference>
<organism evidence="1 2">
    <name type="scientific">Paracoccus aestuariivivens</name>
    <dbReference type="NCBI Taxonomy" id="1820333"/>
    <lineage>
        <taxon>Bacteria</taxon>
        <taxon>Pseudomonadati</taxon>
        <taxon>Pseudomonadota</taxon>
        <taxon>Alphaproteobacteria</taxon>
        <taxon>Rhodobacterales</taxon>
        <taxon>Paracoccaceae</taxon>
        <taxon>Paracoccus</taxon>
    </lineage>
</organism>
<dbReference type="Proteomes" id="UP000478183">
    <property type="component" value="Unassembled WGS sequence"/>
</dbReference>
<dbReference type="AlphaFoldDB" id="A0A6L6JB66"/>
<sequence length="149" mass="16195">MPLFFSGEILSFFDSDIHEVIPDDAQEISAERHAELLLGQSDGMQIVVSSDGLPMLREKDPLTAEQLLTAERARMVCSRFQARASLLQAGLLQAAEVAVAEADALVQLAWADAGEFRRHSPTIAALGARLGLSDEQIDDLFRSAMQITA</sequence>
<accession>A0A6L6JB66</accession>
<evidence type="ECO:0000313" key="1">
    <source>
        <dbReference type="EMBL" id="MTH78756.1"/>
    </source>
</evidence>
<reference evidence="1 2" key="1">
    <citation type="submission" date="2019-11" db="EMBL/GenBank/DDBJ databases">
        <authorList>
            <person name="Dong K."/>
        </authorList>
    </citation>
    <scope>NUCLEOTIDE SEQUENCE [LARGE SCALE GENOMIC DNA]</scope>
    <source>
        <strain evidence="1 2">NBRC 111993</strain>
    </source>
</reference>
<protein>
    <submittedName>
        <fullName evidence="1">Uncharacterized protein</fullName>
    </submittedName>
</protein>
<dbReference type="EMBL" id="WMIE01000008">
    <property type="protein sequence ID" value="MTH78756.1"/>
    <property type="molecule type" value="Genomic_DNA"/>
</dbReference>
<comment type="caution">
    <text evidence="1">The sequence shown here is derived from an EMBL/GenBank/DDBJ whole genome shotgun (WGS) entry which is preliminary data.</text>
</comment>
<keyword evidence="2" id="KW-1185">Reference proteome</keyword>